<organism evidence="2 3">
    <name type="scientific">Dichomitus squalens</name>
    <dbReference type="NCBI Taxonomy" id="114155"/>
    <lineage>
        <taxon>Eukaryota</taxon>
        <taxon>Fungi</taxon>
        <taxon>Dikarya</taxon>
        <taxon>Basidiomycota</taxon>
        <taxon>Agaricomycotina</taxon>
        <taxon>Agaricomycetes</taxon>
        <taxon>Polyporales</taxon>
        <taxon>Polyporaceae</taxon>
        <taxon>Dichomitus</taxon>
    </lineage>
</organism>
<dbReference type="STRING" id="114155.A0A4Q9PCQ8"/>
<dbReference type="PROSITE" id="PS50190">
    <property type="entry name" value="SEC7"/>
    <property type="match status" value="1"/>
</dbReference>
<dbReference type="EMBL" id="ML145453">
    <property type="protein sequence ID" value="TBU51007.1"/>
    <property type="molecule type" value="Genomic_DNA"/>
</dbReference>
<feature type="domain" description="SEC7" evidence="1">
    <location>
        <begin position="40"/>
        <end position="232"/>
    </location>
</feature>
<dbReference type="SMART" id="SM00222">
    <property type="entry name" value="Sec7"/>
    <property type="match status" value="1"/>
</dbReference>
<sequence length="304" mass="33363">MVIDGLIATPACKVFGAGKDIRVLGQDAGNGQCTSAILLGLSAISQQDLTTNDILPARFSLGSSPRRQQEETADLAAPCWAEDEEFLPKDEIAEWLGGQSLINKTALRHYVNNFNFSNFRLHQAFRRLCAKLYLKAETQQVDRGVRAAVLEMQPVFRFGVCQYVCPTCLVHAVSYSVLLLNTNLHVAEPANRMSRNQFVWNTMNTIQLQLLPDEIASSTDLTYNGWRSIRSSSEPGDTVHAKAKRSDSITSWNSITWEALSPSIGTPVNFSGQLMLASTDPIRLSLANQSSVSVGTSSVADCYD</sequence>
<dbReference type="Gene3D" id="1.10.1000.11">
    <property type="entry name" value="Arf Nucleotide-binding Site Opener,domain 2"/>
    <property type="match status" value="1"/>
</dbReference>
<dbReference type="InterPro" id="IPR035999">
    <property type="entry name" value="Sec7_dom_sf"/>
</dbReference>
<dbReference type="AlphaFoldDB" id="A0A4Q9PCQ8"/>
<dbReference type="PANTHER" id="PTHR10663:SF373">
    <property type="entry name" value="PH AND SEC7 DOMAIN-CONTAINING PROTEIN C11E3.11C"/>
    <property type="match status" value="1"/>
</dbReference>
<proteinExistence type="predicted"/>
<dbReference type="PANTHER" id="PTHR10663">
    <property type="entry name" value="GUANYL-NUCLEOTIDE EXCHANGE FACTOR"/>
    <property type="match status" value="1"/>
</dbReference>
<accession>A0A4Q9PCQ8</accession>
<dbReference type="SUPFAM" id="SSF48425">
    <property type="entry name" value="Sec7 domain"/>
    <property type="match status" value="1"/>
</dbReference>
<dbReference type="GO" id="GO:0032012">
    <property type="term" value="P:regulation of ARF protein signal transduction"/>
    <property type="evidence" value="ECO:0007669"/>
    <property type="project" value="InterPro"/>
</dbReference>
<dbReference type="GO" id="GO:0005085">
    <property type="term" value="F:guanyl-nucleotide exchange factor activity"/>
    <property type="evidence" value="ECO:0007669"/>
    <property type="project" value="InterPro"/>
</dbReference>
<name>A0A4Q9PCQ8_9APHY</name>
<reference evidence="2 3" key="1">
    <citation type="submission" date="2019-01" db="EMBL/GenBank/DDBJ databases">
        <title>Draft genome sequences of three monokaryotic isolates of the white-rot basidiomycete fungus Dichomitus squalens.</title>
        <authorList>
            <consortium name="DOE Joint Genome Institute"/>
            <person name="Lopez S.C."/>
            <person name="Andreopoulos B."/>
            <person name="Pangilinan J."/>
            <person name="Lipzen A."/>
            <person name="Riley R."/>
            <person name="Ahrendt S."/>
            <person name="Ng V."/>
            <person name="Barry K."/>
            <person name="Daum C."/>
            <person name="Grigoriev I.V."/>
            <person name="Hilden K.S."/>
            <person name="Makela M.R."/>
            <person name="de Vries R.P."/>
        </authorList>
    </citation>
    <scope>NUCLEOTIDE SEQUENCE [LARGE SCALE GENOMIC DNA]</scope>
    <source>
        <strain evidence="2 3">CBS 464.89</strain>
    </source>
</reference>
<evidence type="ECO:0000313" key="2">
    <source>
        <dbReference type="EMBL" id="TBU51007.1"/>
    </source>
</evidence>
<gene>
    <name evidence="2" type="ORF">BD310DRAFT_983030</name>
</gene>
<dbReference type="Proteomes" id="UP000292082">
    <property type="component" value="Unassembled WGS sequence"/>
</dbReference>
<keyword evidence="3" id="KW-1185">Reference proteome</keyword>
<dbReference type="Pfam" id="PF01369">
    <property type="entry name" value="Sec7"/>
    <property type="match status" value="1"/>
</dbReference>
<evidence type="ECO:0000259" key="1">
    <source>
        <dbReference type="PROSITE" id="PS50190"/>
    </source>
</evidence>
<dbReference type="InterPro" id="IPR023394">
    <property type="entry name" value="Sec7_C_sf"/>
</dbReference>
<dbReference type="InterPro" id="IPR000904">
    <property type="entry name" value="Sec7_dom"/>
</dbReference>
<protein>
    <submittedName>
        <fullName evidence="2">Sec7 domain-containing protein</fullName>
    </submittedName>
</protein>
<evidence type="ECO:0000313" key="3">
    <source>
        <dbReference type="Proteomes" id="UP000292082"/>
    </source>
</evidence>